<dbReference type="InterPro" id="IPR007396">
    <property type="entry name" value="TR_PAI2-type"/>
</dbReference>
<dbReference type="InterPro" id="IPR012349">
    <property type="entry name" value="Split_barrel_FMN-bd"/>
</dbReference>
<organism evidence="1 2">
    <name type="scientific">Thermobifida halotolerans</name>
    <dbReference type="NCBI Taxonomy" id="483545"/>
    <lineage>
        <taxon>Bacteria</taxon>
        <taxon>Bacillati</taxon>
        <taxon>Actinomycetota</taxon>
        <taxon>Actinomycetes</taxon>
        <taxon>Streptosporangiales</taxon>
        <taxon>Nocardiopsidaceae</taxon>
        <taxon>Thermobifida</taxon>
    </lineage>
</organism>
<gene>
    <name evidence="1" type="ORF">NI17_007475</name>
</gene>
<dbReference type="RefSeq" id="WP_068693161.1">
    <property type="nucleotide sequence ID" value="NZ_CP063196.1"/>
</dbReference>
<protein>
    <submittedName>
        <fullName evidence="1">FMN-binding negative transcriptional regulator</fullName>
    </submittedName>
</protein>
<evidence type="ECO:0000313" key="1">
    <source>
        <dbReference type="EMBL" id="UOE20995.1"/>
    </source>
</evidence>
<dbReference type="Pfam" id="PF04299">
    <property type="entry name" value="FMN_bind_2"/>
    <property type="match status" value="1"/>
</dbReference>
<keyword evidence="2" id="KW-1185">Reference proteome</keyword>
<dbReference type="EMBL" id="CP063196">
    <property type="protein sequence ID" value="UOE20995.1"/>
    <property type="molecule type" value="Genomic_DNA"/>
</dbReference>
<dbReference type="PANTHER" id="PTHR35802:SF1">
    <property type="entry name" value="PROTEASE SYNTHASE AND SPORULATION PROTEIN PAI 2"/>
    <property type="match status" value="1"/>
</dbReference>
<dbReference type="PANTHER" id="PTHR35802">
    <property type="entry name" value="PROTEASE SYNTHASE AND SPORULATION PROTEIN PAI 2"/>
    <property type="match status" value="1"/>
</dbReference>
<name>A0A399G8F8_9ACTN</name>
<dbReference type="OrthoDB" id="9794948at2"/>
<dbReference type="AlphaFoldDB" id="A0A399G8F8"/>
<evidence type="ECO:0000313" key="2">
    <source>
        <dbReference type="Proteomes" id="UP000265719"/>
    </source>
</evidence>
<dbReference type="SUPFAM" id="SSF50475">
    <property type="entry name" value="FMN-binding split barrel"/>
    <property type="match status" value="1"/>
</dbReference>
<dbReference type="Proteomes" id="UP000265719">
    <property type="component" value="Chromosome"/>
</dbReference>
<dbReference type="KEGG" id="thao:NI17_007475"/>
<accession>A0A399G8F8</accession>
<sequence length="215" mass="24229">MLVHPWDAALDKNEWQDWIAQGHDFGQLCVNGLPGDPPLTVPTHFTVDENHLLIHLARPNPVWKAIERDADVAFTVIGDYAFIPGPWRAPAGTPPHDGVPTSYYTAVRFTCRAAIIDDPEAKAELLRRQMAHFQPDGDHAPVAVDQPPYGRMLSGIRGLRLEVTQVLAKFKYDDHKPVEHRTNVADRLTERGRGLDAPTAHQQRRRLDRIGPWKP</sequence>
<reference evidence="1" key="1">
    <citation type="submission" date="2020-10" db="EMBL/GenBank/DDBJ databases">
        <title>De novo genome project of the cellulose decomposer Thermobifida halotolerans type strain.</title>
        <authorList>
            <person name="Nagy I."/>
            <person name="Horvath B."/>
            <person name="Kukolya J."/>
            <person name="Nagy I."/>
            <person name="Orsini M."/>
        </authorList>
    </citation>
    <scope>NUCLEOTIDE SEQUENCE</scope>
    <source>
        <strain evidence="1">DSM 44931</strain>
    </source>
</reference>
<dbReference type="Gene3D" id="2.30.110.10">
    <property type="entry name" value="Electron Transport, Fmn-binding Protein, Chain A"/>
    <property type="match status" value="1"/>
</dbReference>
<proteinExistence type="predicted"/>